<evidence type="ECO:0000256" key="3">
    <source>
        <dbReference type="ARBA" id="ARBA00022490"/>
    </source>
</evidence>
<keyword evidence="4" id="KW-0646">Protease inhibitor</keyword>
<dbReference type="InterPro" id="IPR046350">
    <property type="entry name" value="Cystatin_sf"/>
</dbReference>
<dbReference type="PROSITE" id="PS00287">
    <property type="entry name" value="CYSTATIN"/>
    <property type="match status" value="1"/>
</dbReference>
<dbReference type="AlphaFoldDB" id="A0AAD9DNX3"/>
<dbReference type="GO" id="GO:0005829">
    <property type="term" value="C:cytosol"/>
    <property type="evidence" value="ECO:0007669"/>
    <property type="project" value="TreeGrafter"/>
</dbReference>
<dbReference type="SUPFAM" id="SSF54403">
    <property type="entry name" value="Cystatin/monellin"/>
    <property type="match status" value="1"/>
</dbReference>
<keyword evidence="5" id="KW-0789">Thiol protease inhibitor</keyword>
<evidence type="ECO:0000256" key="4">
    <source>
        <dbReference type="ARBA" id="ARBA00022690"/>
    </source>
</evidence>
<dbReference type="PANTHER" id="PTHR11414">
    <property type="entry name" value="CYSTATIN FAMILY MEMBER"/>
    <property type="match status" value="1"/>
</dbReference>
<gene>
    <name evidence="10" type="ORF">P4O66_016231</name>
</gene>
<dbReference type="GO" id="GO:0002376">
    <property type="term" value="P:immune system process"/>
    <property type="evidence" value="ECO:0007669"/>
    <property type="project" value="UniProtKB-KW"/>
</dbReference>
<feature type="domain" description="Cystatin" evidence="9">
    <location>
        <begin position="3"/>
        <end position="100"/>
    </location>
</feature>
<dbReference type="EMBL" id="JAROKS010000023">
    <property type="protein sequence ID" value="KAK1787743.1"/>
    <property type="molecule type" value="Genomic_DNA"/>
</dbReference>
<comment type="caution">
    <text evidence="10">The sequence shown here is derived from an EMBL/GenBank/DDBJ whole genome shotgun (WGS) entry which is preliminary data.</text>
</comment>
<evidence type="ECO:0000256" key="7">
    <source>
        <dbReference type="ARBA" id="ARBA00040677"/>
    </source>
</evidence>
<evidence type="ECO:0000256" key="8">
    <source>
        <dbReference type="ARBA" id="ARBA00041437"/>
    </source>
</evidence>
<dbReference type="PANTHER" id="PTHR11414:SF21">
    <property type="entry name" value="CYSTATIN 14A, TANDEM DUPLICATE 1-RELATED"/>
    <property type="match status" value="1"/>
</dbReference>
<sequence>MDTVCGGASKTQLATPEIQQLCDKVKHDALKQAGVTFKMFVAKSFISQVVAGTNYFIKAQVGDHDFVHLKVFQSLPCYGHKVELIAIQTKKTLDDTITMF</sequence>
<comment type="subcellular location">
    <subcellularLocation>
        <location evidence="1">Cytoplasm</location>
    </subcellularLocation>
</comment>
<comment type="similarity">
    <text evidence="2">Belongs to the cystatin family.</text>
</comment>
<evidence type="ECO:0000256" key="1">
    <source>
        <dbReference type="ARBA" id="ARBA00004496"/>
    </source>
</evidence>
<dbReference type="Pfam" id="PF00031">
    <property type="entry name" value="Cystatin"/>
    <property type="match status" value="1"/>
</dbReference>
<dbReference type="CDD" id="cd00042">
    <property type="entry name" value="CY"/>
    <property type="match status" value="1"/>
</dbReference>
<dbReference type="InterPro" id="IPR000010">
    <property type="entry name" value="Cystatin_dom"/>
</dbReference>
<name>A0AAD9DNX3_9TELE</name>
<dbReference type="GO" id="GO:0004869">
    <property type="term" value="F:cysteine-type endopeptidase inhibitor activity"/>
    <property type="evidence" value="ECO:0007669"/>
    <property type="project" value="UniProtKB-KW"/>
</dbReference>
<keyword evidence="6" id="KW-0391">Immunity</keyword>
<organism evidence="10 11">
    <name type="scientific">Electrophorus voltai</name>
    <dbReference type="NCBI Taxonomy" id="2609070"/>
    <lineage>
        <taxon>Eukaryota</taxon>
        <taxon>Metazoa</taxon>
        <taxon>Chordata</taxon>
        <taxon>Craniata</taxon>
        <taxon>Vertebrata</taxon>
        <taxon>Euteleostomi</taxon>
        <taxon>Actinopterygii</taxon>
        <taxon>Neopterygii</taxon>
        <taxon>Teleostei</taxon>
        <taxon>Ostariophysi</taxon>
        <taxon>Gymnotiformes</taxon>
        <taxon>Gymnotoidei</taxon>
        <taxon>Gymnotidae</taxon>
        <taxon>Electrophorus</taxon>
    </lineage>
</organism>
<dbReference type="PRINTS" id="PR00295">
    <property type="entry name" value="STEFINA"/>
</dbReference>
<dbReference type="Gene3D" id="3.10.450.10">
    <property type="match status" value="1"/>
</dbReference>
<keyword evidence="11" id="KW-1185">Reference proteome</keyword>
<evidence type="ECO:0000259" key="9">
    <source>
        <dbReference type="SMART" id="SM00043"/>
    </source>
</evidence>
<evidence type="ECO:0000256" key="5">
    <source>
        <dbReference type="ARBA" id="ARBA00022704"/>
    </source>
</evidence>
<evidence type="ECO:0000313" key="11">
    <source>
        <dbReference type="Proteomes" id="UP001239994"/>
    </source>
</evidence>
<evidence type="ECO:0000256" key="6">
    <source>
        <dbReference type="ARBA" id="ARBA00022859"/>
    </source>
</evidence>
<keyword evidence="3" id="KW-0963">Cytoplasm</keyword>
<dbReference type="SMART" id="SM00043">
    <property type="entry name" value="CY"/>
    <property type="match status" value="1"/>
</dbReference>
<dbReference type="FunFam" id="3.10.450.10:FF:000001">
    <property type="entry name" value="Cystatin-A"/>
    <property type="match status" value="1"/>
</dbReference>
<dbReference type="Proteomes" id="UP001239994">
    <property type="component" value="Unassembled WGS sequence"/>
</dbReference>
<protein>
    <recommendedName>
        <fullName evidence="7">Cystatin-B</fullName>
    </recommendedName>
    <alternativeName>
        <fullName evidence="8">Stefin-B</fullName>
    </alternativeName>
</protein>
<accession>A0AAD9DNX3</accession>
<dbReference type="InterPro" id="IPR001713">
    <property type="entry name" value="Prot_inh_stefin"/>
</dbReference>
<dbReference type="InterPro" id="IPR018073">
    <property type="entry name" value="Prot_inh_cystat_CS"/>
</dbReference>
<proteinExistence type="inferred from homology"/>
<evidence type="ECO:0000313" key="10">
    <source>
        <dbReference type="EMBL" id="KAK1787743.1"/>
    </source>
</evidence>
<evidence type="ECO:0000256" key="2">
    <source>
        <dbReference type="ARBA" id="ARBA00009403"/>
    </source>
</evidence>
<reference evidence="10" key="1">
    <citation type="submission" date="2023-03" db="EMBL/GenBank/DDBJ databases">
        <title>Electrophorus voltai genome.</title>
        <authorList>
            <person name="Bian C."/>
        </authorList>
    </citation>
    <scope>NUCLEOTIDE SEQUENCE</scope>
    <source>
        <strain evidence="10">CB-2022</strain>
        <tissue evidence="10">Muscle</tissue>
    </source>
</reference>
<dbReference type="GO" id="GO:0071220">
    <property type="term" value="P:cellular response to bacterial lipoprotein"/>
    <property type="evidence" value="ECO:0007669"/>
    <property type="project" value="UniProtKB-ARBA"/>
</dbReference>